<dbReference type="RefSeq" id="XP_028481037.1">
    <property type="nucleotide sequence ID" value="XM_028625947.1"/>
</dbReference>
<dbReference type="SUPFAM" id="SSF74788">
    <property type="entry name" value="Cullin repeat-like"/>
    <property type="match status" value="1"/>
</dbReference>
<evidence type="ECO:0000256" key="9">
    <source>
        <dbReference type="ARBA" id="ARBA00057052"/>
    </source>
</evidence>
<comment type="caution">
    <text evidence="15">The sequence shown here is derived from an EMBL/GenBank/DDBJ whole genome shotgun (WGS) entry which is preliminary data.</text>
</comment>
<keyword evidence="5" id="KW-0268">Exocytosis</keyword>
<protein>
    <recommendedName>
        <fullName evidence="3">Exocyst complex component EXO84</fullName>
    </recommendedName>
    <alternativeName>
        <fullName evidence="11">Exocyst complex component exo84</fullName>
    </alternativeName>
</protein>
<dbReference type="GO" id="GO:0000145">
    <property type="term" value="C:exocyst"/>
    <property type="evidence" value="ECO:0007669"/>
    <property type="project" value="InterPro"/>
</dbReference>
<feature type="coiled-coil region" evidence="12">
    <location>
        <begin position="131"/>
        <end position="194"/>
    </location>
</feature>
<gene>
    <name evidence="15" type="ORF">C8Q69DRAFT_188238</name>
</gene>
<feature type="compositionally biased region" description="Polar residues" evidence="13">
    <location>
        <begin position="650"/>
        <end position="662"/>
    </location>
</feature>
<dbReference type="InterPro" id="IPR011993">
    <property type="entry name" value="PH-like_dom_sf"/>
</dbReference>
<keyword evidence="6" id="KW-0653">Protein transport</keyword>
<dbReference type="Gene3D" id="2.30.29.30">
    <property type="entry name" value="Pleckstrin-homology domain (PH domain)/Phosphotyrosine-binding domain (PTB)"/>
    <property type="match status" value="1"/>
</dbReference>
<dbReference type="InterPro" id="IPR042560">
    <property type="entry name" value="Exo84_C_2"/>
</dbReference>
<dbReference type="GO" id="GO:0006893">
    <property type="term" value="P:Golgi to plasma membrane transport"/>
    <property type="evidence" value="ECO:0007669"/>
    <property type="project" value="TreeGrafter"/>
</dbReference>
<evidence type="ECO:0000256" key="11">
    <source>
        <dbReference type="ARBA" id="ARBA00071741"/>
    </source>
</evidence>
<evidence type="ECO:0000313" key="16">
    <source>
        <dbReference type="Proteomes" id="UP000283841"/>
    </source>
</evidence>
<evidence type="ECO:0000256" key="10">
    <source>
        <dbReference type="ARBA" id="ARBA00065378"/>
    </source>
</evidence>
<dbReference type="STRING" id="264951.A0A443HHT0"/>
<feature type="domain" description="Exocyst component Exo84 C-terminal" evidence="14">
    <location>
        <begin position="441"/>
        <end position="641"/>
    </location>
</feature>
<dbReference type="Pfam" id="PF16528">
    <property type="entry name" value="Exo84_C"/>
    <property type="match status" value="1"/>
</dbReference>
<dbReference type="VEuPathDB" id="FungiDB:C8Q69DRAFT_188238"/>
<feature type="region of interest" description="Disordered" evidence="13">
    <location>
        <begin position="1"/>
        <end position="106"/>
    </location>
</feature>
<evidence type="ECO:0000256" key="6">
    <source>
        <dbReference type="ARBA" id="ARBA00022927"/>
    </source>
</evidence>
<dbReference type="GO" id="GO:0006887">
    <property type="term" value="P:exocytosis"/>
    <property type="evidence" value="ECO:0007669"/>
    <property type="project" value="UniProtKB-KW"/>
</dbReference>
<evidence type="ECO:0000256" key="2">
    <source>
        <dbReference type="ARBA" id="ARBA00007210"/>
    </source>
</evidence>
<dbReference type="SUPFAM" id="SSF50729">
    <property type="entry name" value="PH domain-like"/>
    <property type="match status" value="1"/>
</dbReference>
<dbReference type="GO" id="GO:0030133">
    <property type="term" value="C:transport vesicle"/>
    <property type="evidence" value="ECO:0007669"/>
    <property type="project" value="UniProtKB-SubCell"/>
</dbReference>
<evidence type="ECO:0000256" key="12">
    <source>
        <dbReference type="SAM" id="Coils"/>
    </source>
</evidence>
<organism evidence="15 16">
    <name type="scientific">Byssochlamys spectabilis</name>
    <name type="common">Paecilomyces variotii</name>
    <dbReference type="NCBI Taxonomy" id="264951"/>
    <lineage>
        <taxon>Eukaryota</taxon>
        <taxon>Fungi</taxon>
        <taxon>Dikarya</taxon>
        <taxon>Ascomycota</taxon>
        <taxon>Pezizomycotina</taxon>
        <taxon>Eurotiomycetes</taxon>
        <taxon>Eurotiomycetidae</taxon>
        <taxon>Eurotiales</taxon>
        <taxon>Thermoascaceae</taxon>
        <taxon>Paecilomyces</taxon>
    </lineage>
</organism>
<comment type="subcellular location">
    <subcellularLocation>
        <location evidence="1">Cytoplasmic vesicle</location>
        <location evidence="1">Secretory vesicle</location>
    </subcellularLocation>
</comment>
<comment type="similarity">
    <text evidence="2">Belongs to the EXO84 family.</text>
</comment>
<feature type="region of interest" description="Disordered" evidence="13">
    <location>
        <begin position="650"/>
        <end position="673"/>
    </location>
</feature>
<dbReference type="FunFam" id="2.30.29.30:FF:000264">
    <property type="entry name" value="Potential exocyst complex component Exo84"/>
    <property type="match status" value="1"/>
</dbReference>
<evidence type="ECO:0000256" key="4">
    <source>
        <dbReference type="ARBA" id="ARBA00022448"/>
    </source>
</evidence>
<evidence type="ECO:0000259" key="14">
    <source>
        <dbReference type="Pfam" id="PF16528"/>
    </source>
</evidence>
<dbReference type="GO" id="GO:0015031">
    <property type="term" value="P:protein transport"/>
    <property type="evidence" value="ECO:0007669"/>
    <property type="project" value="UniProtKB-KW"/>
</dbReference>
<name>A0A443HHT0_BYSSP</name>
<dbReference type="InterPro" id="IPR016159">
    <property type="entry name" value="Cullin_repeat-like_dom_sf"/>
</dbReference>
<accession>A0A443HHT0</accession>
<dbReference type="Gene3D" id="1.20.58.1210">
    <property type="entry name" value="Exo84p, N-terminal helical domain"/>
    <property type="match status" value="1"/>
</dbReference>
<keyword evidence="7 12" id="KW-0175">Coiled coil</keyword>
<dbReference type="Pfam" id="PF08700">
    <property type="entry name" value="VPS51_Exo84_N"/>
    <property type="match status" value="1"/>
</dbReference>
<evidence type="ECO:0000256" key="1">
    <source>
        <dbReference type="ARBA" id="ARBA00004398"/>
    </source>
</evidence>
<dbReference type="PANTHER" id="PTHR21426:SF12">
    <property type="entry name" value="EXOCYST COMPLEX COMPONENT 8"/>
    <property type="match status" value="1"/>
</dbReference>
<keyword evidence="8" id="KW-0968">Cytoplasmic vesicle</keyword>
<evidence type="ECO:0000256" key="3">
    <source>
        <dbReference type="ARBA" id="ARBA00021269"/>
    </source>
</evidence>
<dbReference type="AlphaFoldDB" id="A0A443HHT0"/>
<evidence type="ECO:0000313" key="15">
    <source>
        <dbReference type="EMBL" id="RWQ91392.1"/>
    </source>
</evidence>
<keyword evidence="4" id="KW-0813">Transport</keyword>
<comment type="subunit">
    <text evidence="10">Component of the exocyst complex.</text>
</comment>
<evidence type="ECO:0000256" key="7">
    <source>
        <dbReference type="ARBA" id="ARBA00023054"/>
    </source>
</evidence>
<reference evidence="15 16" key="1">
    <citation type="journal article" date="2018" name="Front. Microbiol.">
        <title>Genomic and genetic insights into a cosmopolitan fungus, Paecilomyces variotii (Eurotiales).</title>
        <authorList>
            <person name="Urquhart A.S."/>
            <person name="Mondo S.J."/>
            <person name="Makela M.R."/>
            <person name="Hane J.K."/>
            <person name="Wiebenga A."/>
            <person name="He G."/>
            <person name="Mihaltcheva S."/>
            <person name="Pangilinan J."/>
            <person name="Lipzen A."/>
            <person name="Barry K."/>
            <person name="de Vries R.P."/>
            <person name="Grigoriev I.V."/>
            <person name="Idnurm A."/>
        </authorList>
    </citation>
    <scope>NUCLEOTIDE SEQUENCE [LARGE SCALE GENOMIC DNA]</scope>
    <source>
        <strain evidence="15 16">CBS 101075</strain>
    </source>
</reference>
<dbReference type="PANTHER" id="PTHR21426">
    <property type="entry name" value="EXOCYST COMPLEX COMPONENT 8"/>
    <property type="match status" value="1"/>
</dbReference>
<dbReference type="Proteomes" id="UP000283841">
    <property type="component" value="Unassembled WGS sequence"/>
</dbReference>
<dbReference type="Gene3D" id="1.20.58.1220">
    <property type="entry name" value="Exo84p, C-terminal helical domain"/>
    <property type="match status" value="1"/>
</dbReference>
<dbReference type="EMBL" id="RCNU01000021">
    <property type="protein sequence ID" value="RWQ91392.1"/>
    <property type="molecule type" value="Genomic_DNA"/>
</dbReference>
<dbReference type="Pfam" id="PF25345">
    <property type="entry name" value="PH_EXO84"/>
    <property type="match status" value="1"/>
</dbReference>
<evidence type="ECO:0000256" key="8">
    <source>
        <dbReference type="ARBA" id="ARBA00023329"/>
    </source>
</evidence>
<evidence type="ECO:0000256" key="13">
    <source>
        <dbReference type="SAM" id="MobiDB-lite"/>
    </source>
</evidence>
<proteinExistence type="inferred from homology"/>
<dbReference type="InterPro" id="IPR032403">
    <property type="entry name" value="Exo84_C"/>
</dbReference>
<keyword evidence="16" id="KW-1185">Reference proteome</keyword>
<dbReference type="InterPro" id="IPR033961">
    <property type="entry name" value="Exo84"/>
</dbReference>
<dbReference type="GeneID" id="39595224"/>
<evidence type="ECO:0000256" key="5">
    <source>
        <dbReference type="ARBA" id="ARBA00022483"/>
    </source>
</evidence>
<dbReference type="InterPro" id="IPR042561">
    <property type="entry name" value="Exo84_C_1"/>
</dbReference>
<sequence>MEGRGLTLRSKSRRPQISAPKPISAPLPANSKASGAGLPSGPREKPQQNGATADLVKRRYSTRFNQVPDLDANAPPVPSVPALPGAFGGRDASPAGNGGAASGSSPGLRVDLSALRDPSLPVDKYVASLLADASEEDIQEYQDRLRKVKNRTSTDLQQNVYQNRTQFIKISKEAEKLKGEMRTLRSLMAELTTALGQTSSANGLSPLSASFEDRPSRKANRSSVANLESMWSVQLQALWKTVEGSQKFLPAVPGRHIVLETGHWVELDSATWKPRRPVHIVLLNDHLLVAAKKRKRVDQSNPNNRGPVPTKLVAEECWPLQDIDMIDLGANLGSGSSRGEAEGRGVTNAINIRVGSKSFTYRQDHRNSSAKNELLATFRKTVEDLRTTLRSETETAGKASDALAYLTGGSRRSELFFDGGENIRDTPEVRIDVDGKQQNLRWVEGQIDDLDIAIALQHFEEAVSSIERLRKLARGLKGNTVAQDAINTKLDERVTKLAGIISRALVNKHSFLNATKTNVSWLTRLGLEDRAREAYLRARSEIITKRVRQCIFEGDLRLYIFQISFVYFTLIRNTLSIYQACFPALMTSASIKWAKEHLDSFNALLARQLSSVLRGTGVWNKCMEIVHEHAAMLTEVGVDFQDFVGKGLENDQSPSRKQSGSSAEMLAAAQGAE</sequence>
<comment type="function">
    <text evidence="9">Involved in the secretory pathway as part of the exocyst complex which tethers secretory vesicles to the sites of exocytosis. Plays a role in both the assembly of the exocyst and the polarization of this complex to specific sites of the plasma membrane for exocytosis. Also involved in assembly of the spliceosome.</text>
</comment>